<dbReference type="PANTHER" id="PTHR47971:SF8">
    <property type="entry name" value="KINESIN-LIKE PROTEIN"/>
    <property type="match status" value="1"/>
</dbReference>
<evidence type="ECO:0000256" key="11">
    <source>
        <dbReference type="RuleBase" id="RU000394"/>
    </source>
</evidence>
<proteinExistence type="inferred from homology"/>
<feature type="compositionally biased region" description="Polar residues" evidence="12">
    <location>
        <begin position="32"/>
        <end position="41"/>
    </location>
</feature>
<comment type="subcellular location">
    <subcellularLocation>
        <location evidence="1">Cytoplasm</location>
        <location evidence="1">Cytoskeleton</location>
        <location evidence="1">Spindle pole</location>
    </subcellularLocation>
</comment>
<dbReference type="CDD" id="cd01367">
    <property type="entry name" value="KISc_KIF2_like"/>
    <property type="match status" value="1"/>
</dbReference>
<evidence type="ECO:0000259" key="13">
    <source>
        <dbReference type="PROSITE" id="PS50067"/>
    </source>
</evidence>
<dbReference type="InterPro" id="IPR027417">
    <property type="entry name" value="P-loop_NTPase"/>
</dbReference>
<dbReference type="GO" id="GO:0008017">
    <property type="term" value="F:microtubule binding"/>
    <property type="evidence" value="ECO:0007669"/>
    <property type="project" value="InterPro"/>
</dbReference>
<dbReference type="OrthoDB" id="3176171at2759"/>
<evidence type="ECO:0000256" key="2">
    <source>
        <dbReference type="ARBA" id="ARBA00022490"/>
    </source>
</evidence>
<dbReference type="GO" id="GO:0007018">
    <property type="term" value="P:microtubule-based movement"/>
    <property type="evidence" value="ECO:0007669"/>
    <property type="project" value="InterPro"/>
</dbReference>
<accession>A0A7R9PUQ5</accession>
<dbReference type="GO" id="GO:0005524">
    <property type="term" value="F:ATP binding"/>
    <property type="evidence" value="ECO:0007669"/>
    <property type="project" value="UniProtKB-UniRule"/>
</dbReference>
<dbReference type="GO" id="GO:0005828">
    <property type="term" value="C:kinetochore microtubule"/>
    <property type="evidence" value="ECO:0007669"/>
    <property type="project" value="UniProtKB-ARBA"/>
</dbReference>
<evidence type="ECO:0000256" key="3">
    <source>
        <dbReference type="ARBA" id="ARBA00022701"/>
    </source>
</evidence>
<evidence type="ECO:0000256" key="9">
    <source>
        <dbReference type="ARBA" id="ARBA00061030"/>
    </source>
</evidence>
<dbReference type="PANTHER" id="PTHR47971">
    <property type="entry name" value="KINESIN-RELATED PROTEIN 6"/>
    <property type="match status" value="1"/>
</dbReference>
<dbReference type="GO" id="GO:0007019">
    <property type="term" value="P:microtubule depolymerization"/>
    <property type="evidence" value="ECO:0007669"/>
    <property type="project" value="TreeGrafter"/>
</dbReference>
<reference evidence="14" key="1">
    <citation type="submission" date="2020-11" db="EMBL/GenBank/DDBJ databases">
        <authorList>
            <person name="Tran Van P."/>
        </authorList>
    </citation>
    <scope>NUCLEOTIDE SEQUENCE</scope>
</reference>
<dbReference type="SUPFAM" id="SSF52540">
    <property type="entry name" value="P-loop containing nucleoside triphosphate hydrolases"/>
    <property type="match status" value="1"/>
</dbReference>
<dbReference type="InterPro" id="IPR001752">
    <property type="entry name" value="Kinesin_motor_dom"/>
</dbReference>
<dbReference type="InterPro" id="IPR036961">
    <property type="entry name" value="Kinesin_motor_dom_sf"/>
</dbReference>
<evidence type="ECO:0000256" key="6">
    <source>
        <dbReference type="ARBA" id="ARBA00022840"/>
    </source>
</evidence>
<gene>
    <name evidence="14" type="ORF">OSB1V03_LOCUS1524</name>
</gene>
<dbReference type="PRINTS" id="PR00380">
    <property type="entry name" value="KINESINHEAVY"/>
</dbReference>
<keyword evidence="8" id="KW-0206">Cytoskeleton</keyword>
<evidence type="ECO:0000256" key="7">
    <source>
        <dbReference type="ARBA" id="ARBA00023175"/>
    </source>
</evidence>
<keyword evidence="5" id="KW-0159">Chromosome partition</keyword>
<keyword evidence="3 11" id="KW-0493">Microtubule</keyword>
<evidence type="ECO:0000256" key="4">
    <source>
        <dbReference type="ARBA" id="ARBA00022741"/>
    </source>
</evidence>
<dbReference type="Proteomes" id="UP000759131">
    <property type="component" value="Unassembled WGS sequence"/>
</dbReference>
<dbReference type="PROSITE" id="PS00411">
    <property type="entry name" value="KINESIN_MOTOR_1"/>
    <property type="match status" value="1"/>
</dbReference>
<feature type="domain" description="Kinesin motor" evidence="13">
    <location>
        <begin position="77"/>
        <end position="409"/>
    </location>
</feature>
<feature type="region of interest" description="Disordered" evidence="12">
    <location>
        <begin position="1"/>
        <end position="41"/>
    </location>
</feature>
<keyword evidence="7 10" id="KW-0505">Motor protein</keyword>
<feature type="binding site" evidence="10">
    <location>
        <begin position="167"/>
        <end position="174"/>
    </location>
    <ligand>
        <name>ATP</name>
        <dbReference type="ChEBI" id="CHEBI:30616"/>
    </ligand>
</feature>
<keyword evidence="15" id="KW-1185">Reference proteome</keyword>
<dbReference type="InterPro" id="IPR019821">
    <property type="entry name" value="Kinesin_motor_CS"/>
</dbReference>
<evidence type="ECO:0000313" key="15">
    <source>
        <dbReference type="Proteomes" id="UP000759131"/>
    </source>
</evidence>
<dbReference type="GO" id="GO:0007059">
    <property type="term" value="P:chromosome segregation"/>
    <property type="evidence" value="ECO:0007669"/>
    <property type="project" value="UniProtKB-KW"/>
</dbReference>
<dbReference type="Pfam" id="PF00225">
    <property type="entry name" value="Kinesin"/>
    <property type="match status" value="1"/>
</dbReference>
<keyword evidence="2" id="KW-0963">Cytoplasm</keyword>
<dbReference type="EMBL" id="CAJPIZ010000455">
    <property type="protein sequence ID" value="CAG2101477.1"/>
    <property type="molecule type" value="Genomic_DNA"/>
</dbReference>
<comment type="similarity">
    <text evidence="9">Belongs to the TRAFAC class myosin-kinesin ATPase superfamily. Kinesin family. KIN-13 subfamily.</text>
</comment>
<evidence type="ECO:0000256" key="5">
    <source>
        <dbReference type="ARBA" id="ARBA00022829"/>
    </source>
</evidence>
<dbReference type="GO" id="GO:0003777">
    <property type="term" value="F:microtubule motor activity"/>
    <property type="evidence" value="ECO:0007669"/>
    <property type="project" value="InterPro"/>
</dbReference>
<feature type="region of interest" description="Disordered" evidence="12">
    <location>
        <begin position="417"/>
        <end position="453"/>
    </location>
</feature>
<dbReference type="EMBL" id="OC855030">
    <property type="protein sequence ID" value="CAD7621047.1"/>
    <property type="molecule type" value="Genomic_DNA"/>
</dbReference>
<dbReference type="GO" id="GO:0000922">
    <property type="term" value="C:spindle pole"/>
    <property type="evidence" value="ECO:0007669"/>
    <property type="project" value="UniProtKB-SubCell"/>
</dbReference>
<evidence type="ECO:0000256" key="12">
    <source>
        <dbReference type="SAM" id="MobiDB-lite"/>
    </source>
</evidence>
<feature type="compositionally biased region" description="Acidic residues" evidence="12">
    <location>
        <begin position="425"/>
        <end position="453"/>
    </location>
</feature>
<organism evidence="14">
    <name type="scientific">Medioppia subpectinata</name>
    <dbReference type="NCBI Taxonomy" id="1979941"/>
    <lineage>
        <taxon>Eukaryota</taxon>
        <taxon>Metazoa</taxon>
        <taxon>Ecdysozoa</taxon>
        <taxon>Arthropoda</taxon>
        <taxon>Chelicerata</taxon>
        <taxon>Arachnida</taxon>
        <taxon>Acari</taxon>
        <taxon>Acariformes</taxon>
        <taxon>Sarcoptiformes</taxon>
        <taxon>Oribatida</taxon>
        <taxon>Brachypylina</taxon>
        <taxon>Oppioidea</taxon>
        <taxon>Oppiidae</taxon>
        <taxon>Medioppia</taxon>
    </lineage>
</organism>
<evidence type="ECO:0000256" key="8">
    <source>
        <dbReference type="ARBA" id="ARBA00023212"/>
    </source>
</evidence>
<sequence>MSVQSKRIYERHSMTTRRSKSADPGASDRKSLVNTAAARSQSRLTADNTLASMVDRYRAQHLCQPAIVYPPVTSRPRICVAVRKRPLNGAEMGRKDTDVLSVPNARSVLVHEFKHRVDLTPYLENHTFRFDYAFDETADNALVYEYTARPLIDTVFAGAMATCFAYGQTGSGKTHTMGGDFQTAGAQMAGNGIYAMAATDVFARLRAPEYRSQNIGVYVSFFEIYGGQVMDLLNKKAKLRVLEDSRQRVQVVNLQECPVDSVSSVLKYIQNGTHLRTSGATSVNRHSSRSHAVFQIVLRSERGALRGKFSLVDLAGNERGADTGADSRQIAVETADINKSLLALKECIRALGRKGAHLPFRGSTLTQVLRDSFIGKNSSTCMIAMISPTMQSCEHTLNTLRYADRVKELRADTRSPIRGIAVNGSDEDTDAADYEAEDDEEEEEEEEEEDEEYGADGIGDVIADITHEVIPHVVIPQIAPSLVTQRRALTKCNLHKIDEELATDFEPDFQELEDQMIGGHEELIRDFPAFTDANAELLETTSSVDYDMDEYSDRVLDLINEKINAILALKAKVSQVRAHHQ</sequence>
<evidence type="ECO:0000256" key="10">
    <source>
        <dbReference type="PROSITE-ProRule" id="PRU00283"/>
    </source>
</evidence>
<protein>
    <recommendedName>
        <fullName evidence="11">Kinesin-like protein</fullName>
    </recommendedName>
</protein>
<keyword evidence="6 10" id="KW-0067">ATP-binding</keyword>
<name>A0A7R9PUQ5_9ACAR</name>
<dbReference type="SMART" id="SM00129">
    <property type="entry name" value="KISc"/>
    <property type="match status" value="1"/>
</dbReference>
<dbReference type="AlphaFoldDB" id="A0A7R9PUQ5"/>
<evidence type="ECO:0000313" key="14">
    <source>
        <dbReference type="EMBL" id="CAD7621047.1"/>
    </source>
</evidence>
<evidence type="ECO:0000256" key="1">
    <source>
        <dbReference type="ARBA" id="ARBA00004647"/>
    </source>
</evidence>
<dbReference type="FunFam" id="3.40.850.10:FF:000012">
    <property type="entry name" value="Kinesin-like protein"/>
    <property type="match status" value="1"/>
</dbReference>
<dbReference type="PROSITE" id="PS50067">
    <property type="entry name" value="KINESIN_MOTOR_2"/>
    <property type="match status" value="1"/>
</dbReference>
<dbReference type="InterPro" id="IPR027640">
    <property type="entry name" value="Kinesin-like_fam"/>
</dbReference>
<keyword evidence="4 10" id="KW-0547">Nucleotide-binding</keyword>
<dbReference type="Gene3D" id="3.40.850.10">
    <property type="entry name" value="Kinesin motor domain"/>
    <property type="match status" value="1"/>
</dbReference>